<evidence type="ECO:0000313" key="2">
    <source>
        <dbReference type="RefSeq" id="XP_073800039.1"/>
    </source>
</evidence>
<proteinExistence type="predicted"/>
<dbReference type="RefSeq" id="XP_073800039.1">
    <property type="nucleotide sequence ID" value="XM_073943938.1"/>
</dbReference>
<name>A0AC58J0N8_DANRE</name>
<dbReference type="Proteomes" id="UP000000437">
    <property type="component" value="Chromosome 3"/>
</dbReference>
<gene>
    <name evidence="2" type="primary">LOC558300</name>
</gene>
<keyword evidence="1" id="KW-1185">Reference proteome</keyword>
<accession>A0AC58J0N8</accession>
<reference evidence="2" key="1">
    <citation type="submission" date="2025-08" db="UniProtKB">
        <authorList>
            <consortium name="RefSeq"/>
        </authorList>
    </citation>
    <scope>IDENTIFICATION</scope>
    <source>
        <strain evidence="2">Tuebingen</strain>
        <tissue evidence="2">Fibroblasts and whole tissue</tissue>
    </source>
</reference>
<sequence>MDSASAEDLTCPVCQENFKDPFVLTCKHRYCKECLRSSWRDKKTKKCPMCRRRSSQELPPVMCILHKVEAQLFCVEDKQYVCLACVNSEEHTNHTFRSIRGFISSYKETKERSSSESEEICGLHDEKLQLFCQEDKQPVCVECVYAETHTSHTFKSISEAASTYKEKLKTKMKTLEENRKHKENIKGEFEESAKHIKVKVEQTQKQIEHQFETLRQKLEEEKQAVIAALREEEEKMMKKTVEEIESQISTITDAIKDTEEMLKTSDDCLLKKADVLMKRVQISQPDPELPSAASINVSRYLWNFMSNIKKKMEETINSFFQDTPVLLDPKTAHQHLIVSDDLTSVKRRENLPDTPVKPYYPYVLALKGYNSGKHSWDVEVKDSKFWTVGVMTESNHKKGGDVFKSDNWSVHYDNYGMTAWAGFSVNQNLERVRVELDYDNGAVSFSDPVKNTPLHTFTTTFTETVFPFFHTLDSLKILRLSDE</sequence>
<organism evidence="1 2">
    <name type="scientific">Danio rerio</name>
    <name type="common">Zebrafish</name>
    <name type="synonym">Brachydanio rerio</name>
    <dbReference type="NCBI Taxonomy" id="7955"/>
    <lineage>
        <taxon>Eukaryota</taxon>
        <taxon>Metazoa</taxon>
        <taxon>Chordata</taxon>
        <taxon>Craniata</taxon>
        <taxon>Vertebrata</taxon>
        <taxon>Euteleostomi</taxon>
        <taxon>Actinopterygii</taxon>
        <taxon>Neopterygii</taxon>
        <taxon>Teleostei</taxon>
        <taxon>Ostariophysi</taxon>
        <taxon>Cypriniformes</taxon>
        <taxon>Danionidae</taxon>
        <taxon>Danioninae</taxon>
        <taxon>Danio</taxon>
    </lineage>
</organism>
<evidence type="ECO:0000313" key="1">
    <source>
        <dbReference type="Proteomes" id="UP000000437"/>
    </source>
</evidence>
<protein>
    <submittedName>
        <fullName evidence="2">E3 ubiquitin-protein ligase TRIM39 isoform X1</fullName>
    </submittedName>
</protein>